<name>A0AAV2QGS6_MEGNR</name>
<keyword evidence="12" id="KW-1185">Reference proteome</keyword>
<evidence type="ECO:0000256" key="4">
    <source>
        <dbReference type="ARBA" id="ARBA00022737"/>
    </source>
</evidence>
<evidence type="ECO:0000256" key="5">
    <source>
        <dbReference type="ARBA" id="ARBA00022771"/>
    </source>
</evidence>
<dbReference type="Gene3D" id="3.30.160.60">
    <property type="entry name" value="Classic Zinc Finger"/>
    <property type="match status" value="1"/>
</dbReference>
<evidence type="ECO:0000256" key="6">
    <source>
        <dbReference type="ARBA" id="ARBA00022833"/>
    </source>
</evidence>
<evidence type="ECO:0000256" key="9">
    <source>
        <dbReference type="PROSITE-ProRule" id="PRU00042"/>
    </source>
</evidence>
<gene>
    <name evidence="11" type="ORF">MNOR_LOCUS11516</name>
</gene>
<evidence type="ECO:0000256" key="1">
    <source>
        <dbReference type="ARBA" id="ARBA00004123"/>
    </source>
</evidence>
<proteinExistence type="inferred from homology"/>
<dbReference type="InterPro" id="IPR050589">
    <property type="entry name" value="Ikaros_C2H2-ZF"/>
</dbReference>
<feature type="non-terminal residue" evidence="11">
    <location>
        <position position="1"/>
    </location>
</feature>
<dbReference type="PANTHER" id="PTHR24404:SF114">
    <property type="entry name" value="KLUMPFUSS, ISOFORM B-RELATED"/>
    <property type="match status" value="1"/>
</dbReference>
<dbReference type="Gene3D" id="3.90.70.10">
    <property type="entry name" value="Cysteine proteinases"/>
    <property type="match status" value="1"/>
</dbReference>
<dbReference type="GO" id="GO:0005634">
    <property type="term" value="C:nucleus"/>
    <property type="evidence" value="ECO:0007669"/>
    <property type="project" value="UniProtKB-SubCell"/>
</dbReference>
<dbReference type="AlphaFoldDB" id="A0AAV2QGS6"/>
<sequence length="207" mass="24028">DSDLKLHLKTHIGVKPYQCSQCDKTFMKNRYLTKHLKRHTAEQPKHSERDLEQINYLDPGDKPYQSRQCEKASSSFVNVLNEQLQPLMVNLKGIELLNPPGENLCYINATVNAFLQCTSVFNLVQSDSDCELLTRLRYFVIGREVPKSTESLRAWMISKNWLQFANKQQNDPDEFIRCLFDISESLMDLFNIKSSYTYTCQVCSEVT</sequence>
<comment type="caution">
    <text evidence="11">The sequence shown here is derived from an EMBL/GenBank/DDBJ whole genome shotgun (WGS) entry which is preliminary data.</text>
</comment>
<dbReference type="GO" id="GO:0000978">
    <property type="term" value="F:RNA polymerase II cis-regulatory region sequence-specific DNA binding"/>
    <property type="evidence" value="ECO:0007669"/>
    <property type="project" value="TreeGrafter"/>
</dbReference>
<dbReference type="InterPro" id="IPR036236">
    <property type="entry name" value="Znf_C2H2_sf"/>
</dbReference>
<dbReference type="SMART" id="SM00355">
    <property type="entry name" value="ZnF_C2H2"/>
    <property type="match status" value="1"/>
</dbReference>
<evidence type="ECO:0000256" key="8">
    <source>
        <dbReference type="ARBA" id="ARBA00023242"/>
    </source>
</evidence>
<keyword evidence="7" id="KW-0238">DNA-binding</keyword>
<evidence type="ECO:0000259" key="10">
    <source>
        <dbReference type="PROSITE" id="PS50157"/>
    </source>
</evidence>
<organism evidence="11 12">
    <name type="scientific">Meganyctiphanes norvegica</name>
    <name type="common">Northern krill</name>
    <name type="synonym">Thysanopoda norvegica</name>
    <dbReference type="NCBI Taxonomy" id="48144"/>
    <lineage>
        <taxon>Eukaryota</taxon>
        <taxon>Metazoa</taxon>
        <taxon>Ecdysozoa</taxon>
        <taxon>Arthropoda</taxon>
        <taxon>Crustacea</taxon>
        <taxon>Multicrustacea</taxon>
        <taxon>Malacostraca</taxon>
        <taxon>Eumalacostraca</taxon>
        <taxon>Eucarida</taxon>
        <taxon>Euphausiacea</taxon>
        <taxon>Euphausiidae</taxon>
        <taxon>Meganyctiphanes</taxon>
    </lineage>
</organism>
<evidence type="ECO:0000256" key="7">
    <source>
        <dbReference type="ARBA" id="ARBA00023125"/>
    </source>
</evidence>
<evidence type="ECO:0000313" key="11">
    <source>
        <dbReference type="EMBL" id="CAL4081247.1"/>
    </source>
</evidence>
<dbReference type="GO" id="GO:0003700">
    <property type="term" value="F:DNA-binding transcription factor activity"/>
    <property type="evidence" value="ECO:0007669"/>
    <property type="project" value="TreeGrafter"/>
</dbReference>
<dbReference type="PROSITE" id="PS50157">
    <property type="entry name" value="ZINC_FINGER_C2H2_2"/>
    <property type="match status" value="1"/>
</dbReference>
<dbReference type="InterPro" id="IPR013087">
    <property type="entry name" value="Znf_C2H2_type"/>
</dbReference>
<dbReference type="GO" id="GO:0008270">
    <property type="term" value="F:zinc ion binding"/>
    <property type="evidence" value="ECO:0007669"/>
    <property type="project" value="UniProtKB-KW"/>
</dbReference>
<protein>
    <recommendedName>
        <fullName evidence="10">C2H2-type domain-containing protein</fullName>
    </recommendedName>
</protein>
<dbReference type="SUPFAM" id="SSF57667">
    <property type="entry name" value="beta-beta-alpha zinc fingers"/>
    <property type="match status" value="1"/>
</dbReference>
<reference evidence="11 12" key="1">
    <citation type="submission" date="2024-05" db="EMBL/GenBank/DDBJ databases">
        <authorList>
            <person name="Wallberg A."/>
        </authorList>
    </citation>
    <scope>NUCLEOTIDE SEQUENCE [LARGE SCALE GENOMIC DNA]</scope>
</reference>
<evidence type="ECO:0000256" key="3">
    <source>
        <dbReference type="ARBA" id="ARBA00022723"/>
    </source>
</evidence>
<dbReference type="SUPFAM" id="SSF54001">
    <property type="entry name" value="Cysteine proteinases"/>
    <property type="match status" value="1"/>
</dbReference>
<dbReference type="FunFam" id="3.30.160.60:FF:001235">
    <property type="entry name" value="Si:ch211-119o8.6"/>
    <property type="match status" value="1"/>
</dbReference>
<comment type="subcellular location">
    <subcellularLocation>
        <location evidence="1">Nucleus</location>
    </subcellularLocation>
</comment>
<dbReference type="InterPro" id="IPR038765">
    <property type="entry name" value="Papain-like_cys_pep_sf"/>
</dbReference>
<dbReference type="EMBL" id="CAXKWB010006070">
    <property type="protein sequence ID" value="CAL4081247.1"/>
    <property type="molecule type" value="Genomic_DNA"/>
</dbReference>
<accession>A0AAV2QGS6</accession>
<keyword evidence="3" id="KW-0479">Metal-binding</keyword>
<keyword evidence="5 9" id="KW-0863">Zinc-finger</keyword>
<feature type="non-terminal residue" evidence="11">
    <location>
        <position position="207"/>
    </location>
</feature>
<evidence type="ECO:0000313" key="12">
    <source>
        <dbReference type="Proteomes" id="UP001497623"/>
    </source>
</evidence>
<keyword evidence="8" id="KW-0539">Nucleus</keyword>
<dbReference type="PROSITE" id="PS00028">
    <property type="entry name" value="ZINC_FINGER_C2H2_1"/>
    <property type="match status" value="1"/>
</dbReference>
<comment type="similarity">
    <text evidence="2">Belongs to the krueppel C2H2-type zinc-finger protein family.</text>
</comment>
<evidence type="ECO:0000256" key="2">
    <source>
        <dbReference type="ARBA" id="ARBA00006991"/>
    </source>
</evidence>
<dbReference type="Proteomes" id="UP001497623">
    <property type="component" value="Unassembled WGS sequence"/>
</dbReference>
<dbReference type="GO" id="GO:0006357">
    <property type="term" value="P:regulation of transcription by RNA polymerase II"/>
    <property type="evidence" value="ECO:0007669"/>
    <property type="project" value="TreeGrafter"/>
</dbReference>
<dbReference type="PANTHER" id="PTHR24404">
    <property type="entry name" value="ZINC FINGER PROTEIN"/>
    <property type="match status" value="1"/>
</dbReference>
<keyword evidence="4" id="KW-0677">Repeat</keyword>
<keyword evidence="6" id="KW-0862">Zinc</keyword>
<feature type="domain" description="C2H2-type" evidence="10">
    <location>
        <begin position="17"/>
        <end position="44"/>
    </location>
</feature>